<sequence>MQRQAKFKTYDMTVGIHNAKLKVIARNVLNSDVPIRYKISLRDDILAMKEKERLGFNFNRSLAASLRSRWDVVENATKSFLQEIVDMNDQIEDDSKKNERQIMGLIFTRSTNLGLESR</sequence>
<accession>A0AAV2IEH8</accession>
<dbReference type="AlphaFoldDB" id="A0AAV2IEH8"/>
<proteinExistence type="predicted"/>
<evidence type="ECO:0000313" key="1">
    <source>
        <dbReference type="EMBL" id="CAL1545307.1"/>
    </source>
</evidence>
<gene>
    <name evidence="1" type="ORF">GSLYS_00018790001</name>
</gene>
<name>A0AAV2IEH8_LYMST</name>
<organism evidence="1 2">
    <name type="scientific">Lymnaea stagnalis</name>
    <name type="common">Great pond snail</name>
    <name type="synonym">Helix stagnalis</name>
    <dbReference type="NCBI Taxonomy" id="6523"/>
    <lineage>
        <taxon>Eukaryota</taxon>
        <taxon>Metazoa</taxon>
        <taxon>Spiralia</taxon>
        <taxon>Lophotrochozoa</taxon>
        <taxon>Mollusca</taxon>
        <taxon>Gastropoda</taxon>
        <taxon>Heterobranchia</taxon>
        <taxon>Euthyneura</taxon>
        <taxon>Panpulmonata</taxon>
        <taxon>Hygrophila</taxon>
        <taxon>Lymnaeoidea</taxon>
        <taxon>Lymnaeidae</taxon>
        <taxon>Lymnaea</taxon>
    </lineage>
</organism>
<dbReference type="Proteomes" id="UP001497497">
    <property type="component" value="Unassembled WGS sequence"/>
</dbReference>
<dbReference type="EMBL" id="CAXITT010000698">
    <property type="protein sequence ID" value="CAL1545307.1"/>
    <property type="molecule type" value="Genomic_DNA"/>
</dbReference>
<keyword evidence="2" id="KW-1185">Reference proteome</keyword>
<comment type="caution">
    <text evidence="1">The sequence shown here is derived from an EMBL/GenBank/DDBJ whole genome shotgun (WGS) entry which is preliminary data.</text>
</comment>
<reference evidence="1 2" key="1">
    <citation type="submission" date="2024-04" db="EMBL/GenBank/DDBJ databases">
        <authorList>
            <consortium name="Genoscope - CEA"/>
            <person name="William W."/>
        </authorList>
    </citation>
    <scope>NUCLEOTIDE SEQUENCE [LARGE SCALE GENOMIC DNA]</scope>
</reference>
<evidence type="ECO:0000313" key="2">
    <source>
        <dbReference type="Proteomes" id="UP001497497"/>
    </source>
</evidence>
<protein>
    <submittedName>
        <fullName evidence="1">Uncharacterized protein</fullName>
    </submittedName>
</protein>